<keyword evidence="3" id="KW-1185">Reference proteome</keyword>
<keyword evidence="1" id="KW-1133">Transmembrane helix</keyword>
<organism evidence="2 3">
    <name type="scientific">Streptomyces cathayae</name>
    <dbReference type="NCBI Taxonomy" id="3031124"/>
    <lineage>
        <taxon>Bacteria</taxon>
        <taxon>Bacillati</taxon>
        <taxon>Actinomycetota</taxon>
        <taxon>Actinomycetes</taxon>
        <taxon>Kitasatosporales</taxon>
        <taxon>Streptomycetaceae</taxon>
        <taxon>Streptomyces</taxon>
    </lineage>
</organism>
<proteinExistence type="predicted"/>
<feature type="transmembrane region" description="Helical" evidence="1">
    <location>
        <begin position="73"/>
        <end position="96"/>
    </location>
</feature>
<gene>
    <name evidence="2" type="ORF">PYS65_19645</name>
</gene>
<evidence type="ECO:0000313" key="2">
    <source>
        <dbReference type="EMBL" id="WGD42173.1"/>
    </source>
</evidence>
<accession>A0ABY8K6N9</accession>
<dbReference type="Proteomes" id="UP001216440">
    <property type="component" value="Chromosome"/>
</dbReference>
<evidence type="ECO:0000313" key="3">
    <source>
        <dbReference type="Proteomes" id="UP001216440"/>
    </source>
</evidence>
<protein>
    <recommendedName>
        <fullName evidence="4">Integral membrane protein</fullName>
    </recommendedName>
</protein>
<evidence type="ECO:0008006" key="4">
    <source>
        <dbReference type="Google" id="ProtNLM"/>
    </source>
</evidence>
<sequence>MAEPADTALGVLMLVVAAGCTWLGWTSLRRPRKAPVSVQGPRWLVRAWGLGYLVLGVSLTAQEVGRTAGEEPAWPLILIRWIAGPLVLFPLVAGTVRRWRERRAGRVANEGRRV</sequence>
<dbReference type="EMBL" id="CP121682">
    <property type="protein sequence ID" value="WGD42173.1"/>
    <property type="molecule type" value="Genomic_DNA"/>
</dbReference>
<name>A0ABY8K6N9_9ACTN</name>
<evidence type="ECO:0000256" key="1">
    <source>
        <dbReference type="SAM" id="Phobius"/>
    </source>
</evidence>
<keyword evidence="1" id="KW-0472">Membrane</keyword>
<keyword evidence="1" id="KW-0812">Transmembrane</keyword>
<feature type="transmembrane region" description="Helical" evidence="1">
    <location>
        <begin position="6"/>
        <end position="23"/>
    </location>
</feature>
<dbReference type="RefSeq" id="WP_279335227.1">
    <property type="nucleotide sequence ID" value="NZ_CP121682.1"/>
</dbReference>
<feature type="transmembrane region" description="Helical" evidence="1">
    <location>
        <begin position="43"/>
        <end position="61"/>
    </location>
</feature>
<reference evidence="2 3" key="1">
    <citation type="submission" date="2023-03" db="EMBL/GenBank/DDBJ databases">
        <authorList>
            <person name="Mo P."/>
        </authorList>
    </citation>
    <scope>NUCLEOTIDE SEQUENCE [LARGE SCALE GENOMIC DNA]</scope>
    <source>
        <strain evidence="2 3">HUAS 5</strain>
    </source>
</reference>